<protein>
    <submittedName>
        <fullName evidence="1">Uncharacterized protein</fullName>
    </submittedName>
</protein>
<dbReference type="Proteomes" id="UP000201164">
    <property type="component" value="Segment"/>
</dbReference>
<name>A4ZFD8_BP80A</name>
<proteinExistence type="predicted"/>
<dbReference type="EMBL" id="DQ517338">
    <property type="protein sequence ID" value="ABF71643.1"/>
    <property type="molecule type" value="Genomic_DNA"/>
</dbReference>
<sequence length="75" mass="8705">MLLRYMYRVMTRKMSPVGPTVRYMASARLYSSLLLYKSNYNIKAPRKLLYGNAKVIYTTGSSMKTMLSIARKNIQ</sequence>
<dbReference type="KEGG" id="vg:5246978"/>
<evidence type="ECO:0000313" key="1">
    <source>
        <dbReference type="EMBL" id="ABF71643.1"/>
    </source>
</evidence>
<organismHost>
    <name type="scientific">Staphylococcus aureus</name>
    <dbReference type="NCBI Taxonomy" id="1280"/>
</organismHost>
<reference evidence="1 2" key="2">
    <citation type="journal article" date="2010" name="Virology">
        <title>The complete genomes of Staphylococcus aureus bacteriophages 80 and 80alpha--implications for the specificity of SaPI mobilization.</title>
        <authorList>
            <person name="Christie G.E."/>
            <person name="Matthews A.M."/>
            <person name="King D.G."/>
            <person name="Lane K.D."/>
            <person name="Olivarez N.P."/>
            <person name="Tallent S.M."/>
            <person name="Gill S.R."/>
            <person name="Novick R.P."/>
        </authorList>
    </citation>
    <scope>NUCLEOTIDE SEQUENCE [LARGE SCALE GENOMIC DNA]</scope>
</reference>
<evidence type="ECO:0000313" key="2">
    <source>
        <dbReference type="Proteomes" id="UP000201164"/>
    </source>
</evidence>
<accession>A4ZFD8</accession>
<dbReference type="RefSeq" id="YP_001285386.1">
    <property type="nucleotide sequence ID" value="NC_009526.1"/>
</dbReference>
<keyword evidence="2" id="KW-1185">Reference proteome</keyword>
<reference evidence="1 2" key="1">
    <citation type="journal article" date="2007" name="J. Bacteriol.">
        <title>Transducing particles of Staphylococcus aureus pathogenicity island SaPI1 are comprised of helper phage-encoded proteins.</title>
        <authorList>
            <person name="Tallent S.M."/>
            <person name="Langston T.B."/>
            <person name="Moran R.G."/>
            <person name="Christie G.E."/>
        </authorList>
    </citation>
    <scope>NUCLEOTIDE SEQUENCE [LARGE SCALE GENOMIC DNA]</scope>
</reference>
<organism evidence="1 2">
    <name type="scientific">Staphylococcus phage 80alpha</name>
    <dbReference type="NCBI Taxonomy" id="53369"/>
    <lineage>
        <taxon>Viruses</taxon>
        <taxon>Duplodnaviria</taxon>
        <taxon>Heunggongvirae</taxon>
        <taxon>Uroviricota</taxon>
        <taxon>Caudoviricetes</taxon>
        <taxon>Azeredovirinae</taxon>
        <taxon>Dubowvirus</taxon>
    </lineage>
</organism>
<dbReference type="GeneID" id="5246978"/>